<dbReference type="AlphaFoldDB" id="A0A225WWT7"/>
<reference evidence="2" key="1">
    <citation type="submission" date="2017-03" db="EMBL/GenBank/DDBJ databases">
        <title>Phytopthora megakarya and P. palmivora, two closely related causual agents of cacao black pod achieved similar genome size and gene model numbers by different mechanisms.</title>
        <authorList>
            <person name="Ali S."/>
            <person name="Shao J."/>
            <person name="Larry D.J."/>
            <person name="Kronmiller B."/>
            <person name="Shen D."/>
            <person name="Strem M.D."/>
            <person name="Melnick R.L."/>
            <person name="Guiltinan M.J."/>
            <person name="Tyler B.M."/>
            <person name="Meinhardt L.W."/>
            <person name="Bailey B.A."/>
        </authorList>
    </citation>
    <scope>NUCLEOTIDE SEQUENCE [LARGE SCALE GENOMIC DNA]</scope>
    <source>
        <strain evidence="2">zdho120</strain>
    </source>
</reference>
<sequence>MGTYVQSPFGRTTQFAVMLSPRHLVVNRVNKKNCAFTQLPQAGLTCLIGDGYTAHVGIIYRPYGSPIAIHSPTEVVQSLLMYQPKPRYTLSLMDSVAIISLVNSHAASDYVEATTVNMAESSGINNGVLTDLDIGATDSSLSET</sequence>
<dbReference type="EMBL" id="NBNE01000214">
    <property type="protein sequence ID" value="OWZ21529.1"/>
    <property type="molecule type" value="Genomic_DNA"/>
</dbReference>
<gene>
    <name evidence="1" type="ORF">PHMEG_0003905</name>
</gene>
<name>A0A225WWT7_9STRA</name>
<protein>
    <submittedName>
        <fullName evidence="1">Uncharacterized protein</fullName>
    </submittedName>
</protein>
<proteinExistence type="predicted"/>
<evidence type="ECO:0000313" key="2">
    <source>
        <dbReference type="Proteomes" id="UP000198211"/>
    </source>
</evidence>
<organism evidence="1 2">
    <name type="scientific">Phytophthora megakarya</name>
    <dbReference type="NCBI Taxonomy" id="4795"/>
    <lineage>
        <taxon>Eukaryota</taxon>
        <taxon>Sar</taxon>
        <taxon>Stramenopiles</taxon>
        <taxon>Oomycota</taxon>
        <taxon>Peronosporomycetes</taxon>
        <taxon>Peronosporales</taxon>
        <taxon>Peronosporaceae</taxon>
        <taxon>Phytophthora</taxon>
    </lineage>
</organism>
<dbReference type="Proteomes" id="UP000198211">
    <property type="component" value="Unassembled WGS sequence"/>
</dbReference>
<keyword evidence="2" id="KW-1185">Reference proteome</keyword>
<evidence type="ECO:0000313" key="1">
    <source>
        <dbReference type="EMBL" id="OWZ21529.1"/>
    </source>
</evidence>
<comment type="caution">
    <text evidence="1">The sequence shown here is derived from an EMBL/GenBank/DDBJ whole genome shotgun (WGS) entry which is preliminary data.</text>
</comment>
<accession>A0A225WWT7</accession>